<keyword evidence="1" id="KW-1185">Reference proteome</keyword>
<dbReference type="WBParaSite" id="TREG1_37020.1">
    <property type="protein sequence ID" value="TREG1_37020.1"/>
    <property type="gene ID" value="TREG1_37020"/>
</dbReference>
<evidence type="ECO:0000313" key="3">
    <source>
        <dbReference type="WBParaSite" id="TREG1_37020.1"/>
    </source>
</evidence>
<sequence length="103" mass="11504">MKSDKDNFKRISTTKLDNMLAMDIPNRHQWLLSLHVVNLCAPLHACVSSSSLLTRTIHSNETHLQVKHNHSTSNSAEECTNPIDVEQAVAASINNHAPEFIPH</sequence>
<accession>A0AA85JRX9</accession>
<dbReference type="WBParaSite" id="TREG1_37010.1">
    <property type="protein sequence ID" value="TREG1_37010.1"/>
    <property type="gene ID" value="TREG1_37010"/>
</dbReference>
<evidence type="ECO:0000313" key="1">
    <source>
        <dbReference type="Proteomes" id="UP000050795"/>
    </source>
</evidence>
<protein>
    <submittedName>
        <fullName evidence="2 3">Uncharacterized protein</fullName>
    </submittedName>
</protein>
<dbReference type="Proteomes" id="UP000050795">
    <property type="component" value="Unassembled WGS sequence"/>
</dbReference>
<dbReference type="AlphaFoldDB" id="A0AA85JRX9"/>
<evidence type="ECO:0000313" key="2">
    <source>
        <dbReference type="WBParaSite" id="TREG1_37010.1"/>
    </source>
</evidence>
<reference evidence="1" key="1">
    <citation type="submission" date="2022-06" db="EMBL/GenBank/DDBJ databases">
        <authorList>
            <person name="Berger JAMES D."/>
            <person name="Berger JAMES D."/>
        </authorList>
    </citation>
    <scope>NUCLEOTIDE SEQUENCE [LARGE SCALE GENOMIC DNA]</scope>
</reference>
<organism evidence="1 2">
    <name type="scientific">Trichobilharzia regenti</name>
    <name type="common">Nasal bird schistosome</name>
    <dbReference type="NCBI Taxonomy" id="157069"/>
    <lineage>
        <taxon>Eukaryota</taxon>
        <taxon>Metazoa</taxon>
        <taxon>Spiralia</taxon>
        <taxon>Lophotrochozoa</taxon>
        <taxon>Platyhelminthes</taxon>
        <taxon>Trematoda</taxon>
        <taxon>Digenea</taxon>
        <taxon>Strigeidida</taxon>
        <taxon>Schistosomatoidea</taxon>
        <taxon>Schistosomatidae</taxon>
        <taxon>Trichobilharzia</taxon>
    </lineage>
</organism>
<name>A0AA85JRX9_TRIRE</name>
<reference evidence="2 3" key="2">
    <citation type="submission" date="2023-11" db="UniProtKB">
        <authorList>
            <consortium name="WormBaseParasite"/>
        </authorList>
    </citation>
    <scope>IDENTIFICATION</scope>
</reference>
<proteinExistence type="predicted"/>